<evidence type="ECO:0000259" key="9">
    <source>
        <dbReference type="Pfam" id="PF01035"/>
    </source>
</evidence>
<dbReference type="OrthoDB" id="9789813at2"/>
<sequence>MQVQLIATSQGVSAAAWQNGLLEGVTLPHSCKETALATLCGYVKEKLSEKNICCDLTSLQKDFEKNMVLYFAGKPAGFNVPLNWEKLTPFQQRVLSIVQQIPYGEALSYGEIAELAGCRGGARAVGGAVGANPWLLAIPCHRVLAAKGGLGGFGCGREWKEKLLQMEKIQYKPSGS</sequence>
<protein>
    <recommendedName>
        <fullName evidence="3">methylated-DNA--[protein]-cysteine S-methyltransferase</fullName>
        <ecNumber evidence="3">2.1.1.63</ecNumber>
    </recommendedName>
</protein>
<accession>A4J8M4</accession>
<evidence type="ECO:0000256" key="7">
    <source>
        <dbReference type="ARBA" id="ARBA00023204"/>
    </source>
</evidence>
<evidence type="ECO:0000256" key="3">
    <source>
        <dbReference type="ARBA" id="ARBA00011918"/>
    </source>
</evidence>
<reference evidence="10 11" key="1">
    <citation type="submission" date="2007-03" db="EMBL/GenBank/DDBJ databases">
        <title>Complete sequence of Desulfotomaculum reducens MI-1.</title>
        <authorList>
            <consortium name="US DOE Joint Genome Institute"/>
            <person name="Copeland A."/>
            <person name="Lucas S."/>
            <person name="Lapidus A."/>
            <person name="Barry K."/>
            <person name="Detter J.C."/>
            <person name="Glavina del Rio T."/>
            <person name="Hammon N."/>
            <person name="Israni S."/>
            <person name="Dalin E."/>
            <person name="Tice H."/>
            <person name="Pitluck S."/>
            <person name="Sims D."/>
            <person name="Brettin T."/>
            <person name="Bruce D."/>
            <person name="Han C."/>
            <person name="Tapia R."/>
            <person name="Schmutz J."/>
            <person name="Larimer F."/>
            <person name="Land M."/>
            <person name="Hauser L."/>
            <person name="Kyrpides N."/>
            <person name="Kim E."/>
            <person name="Tebo B.M."/>
            <person name="Richardson P."/>
        </authorList>
    </citation>
    <scope>NUCLEOTIDE SEQUENCE [LARGE SCALE GENOMIC DNA]</scope>
    <source>
        <strain evidence="10 11">MI-1</strain>
    </source>
</reference>
<dbReference type="SUPFAM" id="SSF46767">
    <property type="entry name" value="Methylated DNA-protein cysteine methyltransferase, C-terminal domain"/>
    <property type="match status" value="1"/>
</dbReference>
<dbReference type="InterPro" id="IPR001497">
    <property type="entry name" value="MethylDNA_cys_MeTrfase_AS"/>
</dbReference>
<dbReference type="PROSITE" id="PS00374">
    <property type="entry name" value="MGMT"/>
    <property type="match status" value="1"/>
</dbReference>
<dbReference type="InterPro" id="IPR036217">
    <property type="entry name" value="MethylDNA_cys_MeTrfase_DNAb"/>
</dbReference>
<comment type="catalytic activity">
    <reaction evidence="1">
        <text>a 4-O-methyl-thymidine in DNA + L-cysteinyl-[protein] = a thymidine in DNA + S-methyl-L-cysteinyl-[protein]</text>
        <dbReference type="Rhea" id="RHEA:53428"/>
        <dbReference type="Rhea" id="RHEA-COMP:10131"/>
        <dbReference type="Rhea" id="RHEA-COMP:10132"/>
        <dbReference type="Rhea" id="RHEA-COMP:13555"/>
        <dbReference type="Rhea" id="RHEA-COMP:13556"/>
        <dbReference type="ChEBI" id="CHEBI:29950"/>
        <dbReference type="ChEBI" id="CHEBI:82612"/>
        <dbReference type="ChEBI" id="CHEBI:137386"/>
        <dbReference type="ChEBI" id="CHEBI:137387"/>
        <dbReference type="EC" id="2.1.1.63"/>
    </reaction>
</comment>
<dbReference type="EC" id="2.1.1.63" evidence="3"/>
<keyword evidence="4 10" id="KW-0489">Methyltransferase</keyword>
<dbReference type="STRING" id="349161.Dred_2924"/>
<dbReference type="InterPro" id="IPR014048">
    <property type="entry name" value="MethylDNA_cys_MeTrfase_DNA-bd"/>
</dbReference>
<name>A4J8M4_DESRM</name>
<dbReference type="KEGG" id="drm:Dred_2924"/>
<feature type="domain" description="Methylated-DNA-[protein]-cysteine S-methyltransferase DNA binding" evidence="9">
    <location>
        <begin position="89"/>
        <end position="168"/>
    </location>
</feature>
<gene>
    <name evidence="10" type="ordered locus">Dred_2924</name>
</gene>
<dbReference type="NCBIfam" id="TIGR00589">
    <property type="entry name" value="ogt"/>
    <property type="match status" value="1"/>
</dbReference>
<evidence type="ECO:0000256" key="5">
    <source>
        <dbReference type="ARBA" id="ARBA00022679"/>
    </source>
</evidence>
<dbReference type="AlphaFoldDB" id="A4J8M4"/>
<keyword evidence="6" id="KW-0227">DNA damage</keyword>
<dbReference type="eggNOG" id="COG0350">
    <property type="taxonomic scope" value="Bacteria"/>
</dbReference>
<dbReference type="Pfam" id="PF01035">
    <property type="entry name" value="DNA_binding_1"/>
    <property type="match status" value="1"/>
</dbReference>
<proteinExistence type="inferred from homology"/>
<comment type="similarity">
    <text evidence="2">Belongs to the MGMT family.</text>
</comment>
<evidence type="ECO:0000256" key="1">
    <source>
        <dbReference type="ARBA" id="ARBA00001286"/>
    </source>
</evidence>
<dbReference type="EMBL" id="CP000612">
    <property type="protein sequence ID" value="ABO51427.1"/>
    <property type="molecule type" value="Genomic_DNA"/>
</dbReference>
<dbReference type="PANTHER" id="PTHR10815">
    <property type="entry name" value="METHYLATED-DNA--PROTEIN-CYSTEINE METHYLTRANSFERASE"/>
    <property type="match status" value="1"/>
</dbReference>
<dbReference type="RefSeq" id="WP_011879219.1">
    <property type="nucleotide sequence ID" value="NC_009253.1"/>
</dbReference>
<evidence type="ECO:0000313" key="10">
    <source>
        <dbReference type="EMBL" id="ABO51427.1"/>
    </source>
</evidence>
<evidence type="ECO:0000313" key="11">
    <source>
        <dbReference type="Proteomes" id="UP000001556"/>
    </source>
</evidence>
<evidence type="ECO:0000256" key="2">
    <source>
        <dbReference type="ARBA" id="ARBA00008711"/>
    </source>
</evidence>
<dbReference type="PANTHER" id="PTHR10815:SF13">
    <property type="entry name" value="METHYLATED-DNA--PROTEIN-CYSTEINE METHYLTRANSFERASE"/>
    <property type="match status" value="1"/>
</dbReference>
<organism evidence="10 11">
    <name type="scientific">Desulforamulus reducens (strain ATCC BAA-1160 / DSM 100696 / MI-1)</name>
    <name type="common">Desulfotomaculum reducens</name>
    <dbReference type="NCBI Taxonomy" id="349161"/>
    <lineage>
        <taxon>Bacteria</taxon>
        <taxon>Bacillati</taxon>
        <taxon>Bacillota</taxon>
        <taxon>Clostridia</taxon>
        <taxon>Eubacteriales</taxon>
        <taxon>Peptococcaceae</taxon>
        <taxon>Desulforamulus</taxon>
    </lineage>
</organism>
<comment type="catalytic activity">
    <reaction evidence="8">
        <text>a 6-O-methyl-2'-deoxyguanosine in DNA + L-cysteinyl-[protein] = S-methyl-L-cysteinyl-[protein] + a 2'-deoxyguanosine in DNA</text>
        <dbReference type="Rhea" id="RHEA:24000"/>
        <dbReference type="Rhea" id="RHEA-COMP:10131"/>
        <dbReference type="Rhea" id="RHEA-COMP:10132"/>
        <dbReference type="Rhea" id="RHEA-COMP:11367"/>
        <dbReference type="Rhea" id="RHEA-COMP:11368"/>
        <dbReference type="ChEBI" id="CHEBI:29950"/>
        <dbReference type="ChEBI" id="CHEBI:82612"/>
        <dbReference type="ChEBI" id="CHEBI:85445"/>
        <dbReference type="ChEBI" id="CHEBI:85448"/>
        <dbReference type="EC" id="2.1.1.63"/>
    </reaction>
</comment>
<evidence type="ECO:0000256" key="4">
    <source>
        <dbReference type="ARBA" id="ARBA00022603"/>
    </source>
</evidence>
<dbReference type="CDD" id="cd06445">
    <property type="entry name" value="ATase"/>
    <property type="match status" value="1"/>
</dbReference>
<dbReference type="Proteomes" id="UP000001556">
    <property type="component" value="Chromosome"/>
</dbReference>
<dbReference type="HOGENOM" id="CLU_000445_52_2_9"/>
<dbReference type="FunFam" id="1.10.10.10:FF:000214">
    <property type="entry name" value="Methylated-DNA--protein-cysteine methyltransferase"/>
    <property type="match status" value="1"/>
</dbReference>
<keyword evidence="5 10" id="KW-0808">Transferase</keyword>
<keyword evidence="7" id="KW-0234">DNA repair</keyword>
<dbReference type="GO" id="GO:0006281">
    <property type="term" value="P:DNA repair"/>
    <property type="evidence" value="ECO:0007669"/>
    <property type="project" value="UniProtKB-KW"/>
</dbReference>
<dbReference type="Gene3D" id="1.10.10.10">
    <property type="entry name" value="Winged helix-like DNA-binding domain superfamily/Winged helix DNA-binding domain"/>
    <property type="match status" value="1"/>
</dbReference>
<dbReference type="InterPro" id="IPR036388">
    <property type="entry name" value="WH-like_DNA-bd_sf"/>
</dbReference>
<dbReference type="GO" id="GO:0032259">
    <property type="term" value="P:methylation"/>
    <property type="evidence" value="ECO:0007669"/>
    <property type="project" value="UniProtKB-KW"/>
</dbReference>
<keyword evidence="11" id="KW-1185">Reference proteome</keyword>
<evidence type="ECO:0000256" key="6">
    <source>
        <dbReference type="ARBA" id="ARBA00022763"/>
    </source>
</evidence>
<evidence type="ECO:0000256" key="8">
    <source>
        <dbReference type="ARBA" id="ARBA00049348"/>
    </source>
</evidence>
<dbReference type="GO" id="GO:0003908">
    <property type="term" value="F:methylated-DNA-[protein]-cysteine S-methyltransferase activity"/>
    <property type="evidence" value="ECO:0007669"/>
    <property type="project" value="UniProtKB-EC"/>
</dbReference>